<evidence type="ECO:0000256" key="5">
    <source>
        <dbReference type="ARBA" id="ARBA00023002"/>
    </source>
</evidence>
<evidence type="ECO:0000256" key="1">
    <source>
        <dbReference type="ARBA" id="ARBA00001974"/>
    </source>
</evidence>
<proteinExistence type="inferred from homology"/>
<dbReference type="PRINTS" id="PR00420">
    <property type="entry name" value="RNGMNOXGNASE"/>
</dbReference>
<comment type="similarity">
    <text evidence="2">Belongs to the paxM FAD-dependent monooxygenase family.</text>
</comment>
<gene>
    <name evidence="9" type="ORF">CT0861_10262</name>
</gene>
<dbReference type="GO" id="GO:0004497">
    <property type="term" value="F:monooxygenase activity"/>
    <property type="evidence" value="ECO:0007669"/>
    <property type="project" value="UniProtKB-KW"/>
</dbReference>
<accession>A0A166NS21</accession>
<evidence type="ECO:0000256" key="7">
    <source>
        <dbReference type="SAM" id="MobiDB-lite"/>
    </source>
</evidence>
<reference evidence="9 10" key="1">
    <citation type="submission" date="2015-06" db="EMBL/GenBank/DDBJ databases">
        <title>Survival trade-offs in plant roots during colonization by closely related pathogenic and mutualistic fungi.</title>
        <authorList>
            <person name="Hacquard S."/>
            <person name="Kracher B."/>
            <person name="Hiruma K."/>
            <person name="Weinman A."/>
            <person name="Muench P."/>
            <person name="Garrido Oter R."/>
            <person name="Ver Loren van Themaat E."/>
            <person name="Dallerey J.-F."/>
            <person name="Damm U."/>
            <person name="Henrissat B."/>
            <person name="Lespinet O."/>
            <person name="Thon M."/>
            <person name="Kemen E."/>
            <person name="McHardy A.C."/>
            <person name="Schulze-Lefert P."/>
            <person name="O'Connell R.J."/>
        </authorList>
    </citation>
    <scope>NUCLEOTIDE SEQUENCE [LARGE SCALE GENOMIC DNA]</scope>
    <source>
        <strain evidence="9 10">0861</strain>
    </source>
</reference>
<name>A0A166NS21_9PEZI</name>
<evidence type="ECO:0000259" key="8">
    <source>
        <dbReference type="Pfam" id="PF01494"/>
    </source>
</evidence>
<evidence type="ECO:0000256" key="2">
    <source>
        <dbReference type="ARBA" id="ARBA00007992"/>
    </source>
</evidence>
<dbReference type="PANTHER" id="PTHR13789">
    <property type="entry name" value="MONOOXYGENASE"/>
    <property type="match status" value="1"/>
</dbReference>
<protein>
    <submittedName>
        <fullName evidence="9">FAD binding domain protein</fullName>
    </submittedName>
</protein>
<dbReference type="PANTHER" id="PTHR13789:SF315">
    <property type="entry name" value="FAD-DEPENDENT MONOOXYGENASE MDPD"/>
    <property type="match status" value="1"/>
</dbReference>
<keyword evidence="4" id="KW-0274">FAD</keyword>
<evidence type="ECO:0000313" key="9">
    <source>
        <dbReference type="EMBL" id="KZL65996.1"/>
    </source>
</evidence>
<organism evidence="9 10">
    <name type="scientific">Colletotrichum tofieldiae</name>
    <dbReference type="NCBI Taxonomy" id="708197"/>
    <lineage>
        <taxon>Eukaryota</taxon>
        <taxon>Fungi</taxon>
        <taxon>Dikarya</taxon>
        <taxon>Ascomycota</taxon>
        <taxon>Pezizomycotina</taxon>
        <taxon>Sordariomycetes</taxon>
        <taxon>Hypocreomycetidae</taxon>
        <taxon>Glomerellales</taxon>
        <taxon>Glomerellaceae</taxon>
        <taxon>Colletotrichum</taxon>
        <taxon>Colletotrichum spaethianum species complex</taxon>
    </lineage>
</organism>
<dbReference type="AlphaFoldDB" id="A0A166NS21"/>
<keyword evidence="10" id="KW-1185">Reference proteome</keyword>
<evidence type="ECO:0000256" key="3">
    <source>
        <dbReference type="ARBA" id="ARBA00022630"/>
    </source>
</evidence>
<sequence length="500" mass="54575">MTATQTILKSNATPSDTAGTEPVETHFKSNQIVDGVLRYPPTDVKVIIVGGGIAGLFAAVECWRKGHDVVVVEKGDVVGIGPSGWSTLHNYPTMLKEWDSIAHAAHWRFCFEDGSPVAPAFEYEYNRQGVAQHAAFPLHNKSIIMRSQLAKMLGDQCDRFGISFHFGASITAYEENETLRTATAIAADGRRFTGEVVIAADGIGTKSHAVVLGQPHRADSTGFVKFRAVVPSSSLEHHPVVRKVMQNEQEPEVRLYFGGPGGRHHAVTILPEVVCFATAVKDDGTATESWSGRVTGQYVLSKLESPETIDPLIVDGFKALFSSATIVQWLLAMRDPQSKWTSKGGRIVQVGDSAHSFLPTSGNGANTAIESSITIAECLRLGGRGGVSIATQVLTCGLDRFQRVCVIQQTGLSNRQQMSAEPGDDILRQGKWIWTHRPEVYARENFQQARAHIEHGAPFKNANLPPGHKFHQWSLEEELAKEKSQTFTADLKANGDWSLV</sequence>
<feature type="region of interest" description="Disordered" evidence="7">
    <location>
        <begin position="1"/>
        <end position="22"/>
    </location>
</feature>
<evidence type="ECO:0000313" key="10">
    <source>
        <dbReference type="Proteomes" id="UP000076552"/>
    </source>
</evidence>
<dbReference type="Proteomes" id="UP000076552">
    <property type="component" value="Unassembled WGS sequence"/>
</dbReference>
<evidence type="ECO:0000256" key="4">
    <source>
        <dbReference type="ARBA" id="ARBA00022827"/>
    </source>
</evidence>
<evidence type="ECO:0000256" key="6">
    <source>
        <dbReference type="ARBA" id="ARBA00023033"/>
    </source>
</evidence>
<dbReference type="SUPFAM" id="SSF51905">
    <property type="entry name" value="FAD/NAD(P)-binding domain"/>
    <property type="match status" value="1"/>
</dbReference>
<comment type="caution">
    <text evidence="9">The sequence shown here is derived from an EMBL/GenBank/DDBJ whole genome shotgun (WGS) entry which is preliminary data.</text>
</comment>
<dbReference type="InterPro" id="IPR036188">
    <property type="entry name" value="FAD/NAD-bd_sf"/>
</dbReference>
<dbReference type="InterPro" id="IPR050493">
    <property type="entry name" value="FAD-dep_Monooxygenase_BioMet"/>
</dbReference>
<dbReference type="GO" id="GO:0071949">
    <property type="term" value="F:FAD binding"/>
    <property type="evidence" value="ECO:0007669"/>
    <property type="project" value="InterPro"/>
</dbReference>
<comment type="cofactor">
    <cofactor evidence="1">
        <name>FAD</name>
        <dbReference type="ChEBI" id="CHEBI:57692"/>
    </cofactor>
</comment>
<feature type="domain" description="FAD-binding" evidence="8">
    <location>
        <begin position="43"/>
        <end position="379"/>
    </location>
</feature>
<dbReference type="EMBL" id="LFIV01000192">
    <property type="protein sequence ID" value="KZL65996.1"/>
    <property type="molecule type" value="Genomic_DNA"/>
</dbReference>
<dbReference type="InterPro" id="IPR002938">
    <property type="entry name" value="FAD-bd"/>
</dbReference>
<keyword evidence="6" id="KW-0503">Monooxygenase</keyword>
<dbReference type="Pfam" id="PF01494">
    <property type="entry name" value="FAD_binding_3"/>
    <property type="match status" value="1"/>
</dbReference>
<dbReference type="Gene3D" id="3.50.50.60">
    <property type="entry name" value="FAD/NAD(P)-binding domain"/>
    <property type="match status" value="1"/>
</dbReference>
<keyword evidence="3" id="KW-0285">Flavoprotein</keyword>
<feature type="compositionally biased region" description="Polar residues" evidence="7">
    <location>
        <begin position="1"/>
        <end position="18"/>
    </location>
</feature>
<keyword evidence="5" id="KW-0560">Oxidoreductase</keyword>
<dbReference type="STRING" id="708197.A0A166NS21"/>